<keyword evidence="5" id="KW-1185">Reference proteome</keyword>
<reference evidence="4 5" key="1">
    <citation type="submission" date="2009-11" db="EMBL/GenBank/DDBJ databases">
        <title>Annotation of Allomyces macrogynus ATCC 38327.</title>
        <authorList>
            <consortium name="The Broad Institute Genome Sequencing Platform"/>
            <person name="Russ C."/>
            <person name="Cuomo C."/>
            <person name="Burger G."/>
            <person name="Gray M.W."/>
            <person name="Holland P.W.H."/>
            <person name="King N."/>
            <person name="Lang F.B.F."/>
            <person name="Roger A.J."/>
            <person name="Ruiz-Trillo I."/>
            <person name="Young S.K."/>
            <person name="Zeng Q."/>
            <person name="Gargeya S."/>
            <person name="Fitzgerald M."/>
            <person name="Haas B."/>
            <person name="Abouelleil A."/>
            <person name="Alvarado L."/>
            <person name="Arachchi H.M."/>
            <person name="Berlin A."/>
            <person name="Chapman S.B."/>
            <person name="Gearin G."/>
            <person name="Goldberg J."/>
            <person name="Griggs A."/>
            <person name="Gujja S."/>
            <person name="Hansen M."/>
            <person name="Heiman D."/>
            <person name="Howarth C."/>
            <person name="Larimer J."/>
            <person name="Lui A."/>
            <person name="MacDonald P.J.P."/>
            <person name="McCowen C."/>
            <person name="Montmayeur A."/>
            <person name="Murphy C."/>
            <person name="Neiman D."/>
            <person name="Pearson M."/>
            <person name="Priest M."/>
            <person name="Roberts A."/>
            <person name="Saif S."/>
            <person name="Shea T."/>
            <person name="Sisk P."/>
            <person name="Stolte C."/>
            <person name="Sykes S."/>
            <person name="Wortman J."/>
            <person name="Nusbaum C."/>
            <person name="Birren B."/>
        </authorList>
    </citation>
    <scope>NUCLEOTIDE SEQUENCE [LARGE SCALE GENOMIC DNA]</scope>
    <source>
        <strain evidence="4 5">ATCC 38327</strain>
    </source>
</reference>
<sequence>MAGDPTVSLQLTRQNDRLKEALITLKESRDALEEDTTHRIKVLEKEVAQAADVKEQFRLTRERLSVAEETIEELRAALEDAAGAEDMVEELTEKNLQLNEKMDEMQRYLDDLEALKELNEELEENHILTERELSAELETREQEVQKLVAAVTKNEEALADYERTIQQFRELVKSLTRELEEMREKAGAEASPGADGIQQQSQEMLALNLKLQSHAMKVQAKTIDLELETLEANQAKEHVALLQAYLPDSFFVSEQDPIQSLLMIRRLEFKAHVLIKQTASATDALTNGPTTTNNRESLPGAGESLPKMELQHAFEWLRGSCRALAAHMETCTPEQFLAMGKIHQDLSGAEKRLDAFLDVLKQEGELRPSAVLPDLGRVNHQLDYLLTSSTQAGGANALPTCTPYVLRQAQLVSLQGIDNLMTRAGVTVTTMVAVPVFDGLIDPLTTNMNSTRAAVRKLARMLRENQGGPVASDSLMGLLGNAQLAVAYLKDLREHLTTANAEHDELDLPTVVANATLKHFDRTESLPLSQLVDLIKRTSTDAALLESATAQRALAAGDSVRNEPSVMPPWALRSDQLKRERPANVEMEKRVADLTDRLTAAVTQLRVKEEEVRELVVKCQLLESRQYQRETLALQQHTAQQVDELQRTIDTQRSELVNLNRA</sequence>
<dbReference type="PANTHER" id="PTHR43049:SF1">
    <property type="entry name" value="EARLY ENDOSOME ANTIGEN"/>
    <property type="match status" value="1"/>
</dbReference>
<organism evidence="4 5">
    <name type="scientific">Allomyces macrogynus (strain ATCC 38327)</name>
    <name type="common">Allomyces javanicus var. macrogynus</name>
    <dbReference type="NCBI Taxonomy" id="578462"/>
    <lineage>
        <taxon>Eukaryota</taxon>
        <taxon>Fungi</taxon>
        <taxon>Fungi incertae sedis</taxon>
        <taxon>Blastocladiomycota</taxon>
        <taxon>Blastocladiomycetes</taxon>
        <taxon>Blastocladiales</taxon>
        <taxon>Blastocladiaceae</taxon>
        <taxon>Allomyces</taxon>
    </lineage>
</organism>
<keyword evidence="1" id="KW-0175">Coiled coil</keyword>
<protein>
    <recommendedName>
        <fullName evidence="3">Dynein associated protein domain-containing protein</fullName>
    </recommendedName>
</protein>
<name>A0A0L0S9T9_ALLM3</name>
<reference evidence="5" key="2">
    <citation type="submission" date="2009-11" db="EMBL/GenBank/DDBJ databases">
        <title>The Genome Sequence of Allomyces macrogynus strain ATCC 38327.</title>
        <authorList>
            <consortium name="The Broad Institute Genome Sequencing Platform"/>
            <person name="Russ C."/>
            <person name="Cuomo C."/>
            <person name="Shea T."/>
            <person name="Young S.K."/>
            <person name="Zeng Q."/>
            <person name="Koehrsen M."/>
            <person name="Haas B."/>
            <person name="Borodovsky M."/>
            <person name="Guigo R."/>
            <person name="Alvarado L."/>
            <person name="Berlin A."/>
            <person name="Borenstein D."/>
            <person name="Chen Z."/>
            <person name="Engels R."/>
            <person name="Freedman E."/>
            <person name="Gellesch M."/>
            <person name="Goldberg J."/>
            <person name="Griggs A."/>
            <person name="Gujja S."/>
            <person name="Heiman D."/>
            <person name="Hepburn T."/>
            <person name="Howarth C."/>
            <person name="Jen D."/>
            <person name="Larson L."/>
            <person name="Lewis B."/>
            <person name="Mehta T."/>
            <person name="Park D."/>
            <person name="Pearson M."/>
            <person name="Roberts A."/>
            <person name="Saif S."/>
            <person name="Shenoy N."/>
            <person name="Sisk P."/>
            <person name="Stolte C."/>
            <person name="Sykes S."/>
            <person name="Walk T."/>
            <person name="White J."/>
            <person name="Yandava C."/>
            <person name="Burger G."/>
            <person name="Gray M.W."/>
            <person name="Holland P.W.H."/>
            <person name="King N."/>
            <person name="Lang F.B.F."/>
            <person name="Roger A.J."/>
            <person name="Ruiz-Trillo I."/>
            <person name="Lander E."/>
            <person name="Nusbaum C."/>
        </authorList>
    </citation>
    <scope>NUCLEOTIDE SEQUENCE [LARGE SCALE GENOMIC DNA]</scope>
    <source>
        <strain evidence="5">ATCC 38327</strain>
    </source>
</reference>
<gene>
    <name evidence="4" type="ORF">AMAG_18125</name>
</gene>
<feature type="region of interest" description="Disordered" evidence="2">
    <location>
        <begin position="284"/>
        <end position="303"/>
    </location>
</feature>
<dbReference type="VEuPathDB" id="FungiDB:AMAG_18125"/>
<feature type="coiled-coil region" evidence="1">
    <location>
        <begin position="591"/>
        <end position="662"/>
    </location>
</feature>
<evidence type="ECO:0000259" key="3">
    <source>
        <dbReference type="Pfam" id="PF12455"/>
    </source>
</evidence>
<accession>A0A0L0S9T9</accession>
<evidence type="ECO:0000256" key="1">
    <source>
        <dbReference type="SAM" id="Coils"/>
    </source>
</evidence>
<evidence type="ECO:0000313" key="4">
    <source>
        <dbReference type="EMBL" id="KNE59212.1"/>
    </source>
</evidence>
<dbReference type="AlphaFoldDB" id="A0A0L0S9T9"/>
<feature type="coiled-coil region" evidence="1">
    <location>
        <begin position="15"/>
        <end position="185"/>
    </location>
</feature>
<dbReference type="OrthoDB" id="2130750at2759"/>
<dbReference type="STRING" id="578462.A0A0L0S9T9"/>
<dbReference type="EMBL" id="GG745334">
    <property type="protein sequence ID" value="KNE59212.1"/>
    <property type="molecule type" value="Genomic_DNA"/>
</dbReference>
<dbReference type="PANTHER" id="PTHR43049">
    <property type="entry name" value="EARLY ENDOSOME ANTIGEN"/>
    <property type="match status" value="1"/>
</dbReference>
<proteinExistence type="predicted"/>
<evidence type="ECO:0000256" key="2">
    <source>
        <dbReference type="SAM" id="MobiDB-lite"/>
    </source>
</evidence>
<feature type="compositionally biased region" description="Polar residues" evidence="2">
    <location>
        <begin position="284"/>
        <end position="296"/>
    </location>
</feature>
<dbReference type="InterPro" id="IPR022157">
    <property type="entry name" value="Dynactin"/>
</dbReference>
<dbReference type="Proteomes" id="UP000054350">
    <property type="component" value="Unassembled WGS sequence"/>
</dbReference>
<evidence type="ECO:0000313" key="5">
    <source>
        <dbReference type="Proteomes" id="UP000054350"/>
    </source>
</evidence>
<dbReference type="Pfam" id="PF12455">
    <property type="entry name" value="Dynactin"/>
    <property type="match status" value="1"/>
</dbReference>
<dbReference type="eggNOG" id="KOG0971">
    <property type="taxonomic scope" value="Eukaryota"/>
</dbReference>
<feature type="domain" description="Dynein associated protein" evidence="3">
    <location>
        <begin position="175"/>
        <end position="458"/>
    </location>
</feature>